<dbReference type="EMBL" id="CAADFE010000121">
    <property type="protein sequence ID" value="VFJ77326.1"/>
    <property type="molecule type" value="Genomic_DNA"/>
</dbReference>
<accession>A0A450U2M8</accession>
<feature type="region of interest" description="Disordered" evidence="1">
    <location>
        <begin position="67"/>
        <end position="89"/>
    </location>
</feature>
<evidence type="ECO:0000256" key="1">
    <source>
        <dbReference type="SAM" id="MobiDB-lite"/>
    </source>
</evidence>
<organism evidence="2">
    <name type="scientific">Candidatus Kentrum sp. FW</name>
    <dbReference type="NCBI Taxonomy" id="2126338"/>
    <lineage>
        <taxon>Bacteria</taxon>
        <taxon>Pseudomonadati</taxon>
        <taxon>Pseudomonadota</taxon>
        <taxon>Gammaproteobacteria</taxon>
        <taxon>Candidatus Kentrum</taxon>
    </lineage>
</organism>
<protein>
    <submittedName>
        <fullName evidence="2">Uncharacterized protein</fullName>
    </submittedName>
</protein>
<gene>
    <name evidence="2" type="ORF">BECKFW1821C_GA0114237_11212</name>
</gene>
<evidence type="ECO:0000313" key="2">
    <source>
        <dbReference type="EMBL" id="VFJ77326.1"/>
    </source>
</evidence>
<dbReference type="AlphaFoldDB" id="A0A450U2M8"/>
<reference evidence="2" key="1">
    <citation type="submission" date="2019-02" db="EMBL/GenBank/DDBJ databases">
        <authorList>
            <person name="Gruber-Vodicka R. H."/>
            <person name="Seah K. B. B."/>
        </authorList>
    </citation>
    <scope>NUCLEOTIDE SEQUENCE</scope>
    <source>
        <strain evidence="2">BECK_BZ131</strain>
    </source>
</reference>
<proteinExistence type="predicted"/>
<feature type="compositionally biased region" description="Polar residues" evidence="1">
    <location>
        <begin position="74"/>
        <end position="89"/>
    </location>
</feature>
<sequence>MNSAIFGLIGVLLGAILTGAKDWWFQRSSIRKDRQFLSIFVAFALEKLGSECANVVFDDGLCEGQRDEQGRRVPQTSTPNFNPLSLDVN</sequence>
<name>A0A450U2M8_9GAMM</name>